<gene>
    <name evidence="1" type="ORF">QAD02_011133</name>
</gene>
<dbReference type="EMBL" id="CM056742">
    <property type="protein sequence ID" value="KAJ8675347.1"/>
    <property type="molecule type" value="Genomic_DNA"/>
</dbReference>
<accession>A0ACC2NW85</accession>
<comment type="caution">
    <text evidence="1">The sequence shown here is derived from an EMBL/GenBank/DDBJ whole genome shotgun (WGS) entry which is preliminary data.</text>
</comment>
<dbReference type="Proteomes" id="UP001239111">
    <property type="component" value="Chromosome 2"/>
</dbReference>
<organism evidence="1 2">
    <name type="scientific">Eretmocerus hayati</name>
    <dbReference type="NCBI Taxonomy" id="131215"/>
    <lineage>
        <taxon>Eukaryota</taxon>
        <taxon>Metazoa</taxon>
        <taxon>Ecdysozoa</taxon>
        <taxon>Arthropoda</taxon>
        <taxon>Hexapoda</taxon>
        <taxon>Insecta</taxon>
        <taxon>Pterygota</taxon>
        <taxon>Neoptera</taxon>
        <taxon>Endopterygota</taxon>
        <taxon>Hymenoptera</taxon>
        <taxon>Apocrita</taxon>
        <taxon>Proctotrupomorpha</taxon>
        <taxon>Chalcidoidea</taxon>
        <taxon>Aphelinidae</taxon>
        <taxon>Aphelininae</taxon>
        <taxon>Eretmocerus</taxon>
    </lineage>
</organism>
<evidence type="ECO:0000313" key="2">
    <source>
        <dbReference type="Proteomes" id="UP001239111"/>
    </source>
</evidence>
<evidence type="ECO:0000313" key="1">
    <source>
        <dbReference type="EMBL" id="KAJ8675347.1"/>
    </source>
</evidence>
<sequence length="445" mass="50529">MAGGDEVESQRNHEKEIQKTDSHLDPFNVVHSSTDKQWLSILRYFLLLWMMIATFAYSTSMAQNNDGSQNEKKISMPSHKDWDSTFISDLASGYLAHSWPWHIVAGCVVLSGIISILYLMLLKWCTKFVIYSAIPVFLISLFVALVKCLMEDDTNGENVRMWSFAWYYMFMFFFCLFILKSNRKEIPLACEVIRESINFFRGWLSTDDTTWNLHVLVLEYRKKFIPRNTVTRAAKIVARYHLGTAALGSFLMALNELIGAIMKILTKGKTCDFSNFIERYFCPLFRVAFAGLEELTRIIGNNTYMICALYGKNFCQSASHVYSILNRNNKEIVFTVDQVTSAVFHAGTGFVVGTSVAVTYGICRMNGIPQKEILHASIMAVVSSAILARAVLNLLSTSVEAFILCALEDLYLHNGSTEKPFFMNAELTNLLLEAQTRAQENSERK</sequence>
<protein>
    <submittedName>
        <fullName evidence="1">Uncharacterized protein</fullName>
    </submittedName>
</protein>
<name>A0ACC2NW85_9HYME</name>
<reference evidence="1" key="1">
    <citation type="submission" date="2023-04" db="EMBL/GenBank/DDBJ databases">
        <title>A chromosome-level genome assembly of the parasitoid wasp Eretmocerus hayati.</title>
        <authorList>
            <person name="Zhong Y."/>
            <person name="Liu S."/>
            <person name="Liu Y."/>
        </authorList>
    </citation>
    <scope>NUCLEOTIDE SEQUENCE</scope>
    <source>
        <strain evidence="1">ZJU_SS_LIU_2023</strain>
    </source>
</reference>
<proteinExistence type="predicted"/>
<keyword evidence="2" id="KW-1185">Reference proteome</keyword>